<gene>
    <name evidence="1" type="ORF">mMyoMyo1_011792</name>
</gene>
<proteinExistence type="predicted"/>
<accession>A0A7J7XHS7</accession>
<sequence>MPHPPFPVPFLHPKLTCLTEFPSPIHQVPLPHPFLKSLPKSTVHTNLSPMTLLESISVYLPLPYTSPTLEGSLEQQKAHKPLNFLAQQGSEMGKRLQQSVRIGEKSKCKASGTRSPLPRSFSCSGCDWRLVRSKAQAEETNSLPAMGSYRLVT</sequence>
<comment type="caution">
    <text evidence="1">The sequence shown here is derived from an EMBL/GenBank/DDBJ whole genome shotgun (WGS) entry which is preliminary data.</text>
</comment>
<protein>
    <submittedName>
        <fullName evidence="1">Uncharacterized protein</fullName>
    </submittedName>
</protein>
<organism evidence="1 2">
    <name type="scientific">Myotis myotis</name>
    <name type="common">Greater mouse-eared bat</name>
    <name type="synonym">Vespertilio myotis</name>
    <dbReference type="NCBI Taxonomy" id="51298"/>
    <lineage>
        <taxon>Eukaryota</taxon>
        <taxon>Metazoa</taxon>
        <taxon>Chordata</taxon>
        <taxon>Craniata</taxon>
        <taxon>Vertebrata</taxon>
        <taxon>Euteleostomi</taxon>
        <taxon>Mammalia</taxon>
        <taxon>Eutheria</taxon>
        <taxon>Laurasiatheria</taxon>
        <taxon>Chiroptera</taxon>
        <taxon>Yangochiroptera</taxon>
        <taxon>Vespertilionidae</taxon>
        <taxon>Myotis</taxon>
    </lineage>
</organism>
<dbReference type="AlphaFoldDB" id="A0A7J7XHS7"/>
<name>A0A7J7XHS7_MYOMY</name>
<dbReference type="Proteomes" id="UP000527355">
    <property type="component" value="Unassembled WGS sequence"/>
</dbReference>
<dbReference type="EMBL" id="JABWUV010000006">
    <property type="protein sequence ID" value="KAF6349245.1"/>
    <property type="molecule type" value="Genomic_DNA"/>
</dbReference>
<reference evidence="1 2" key="1">
    <citation type="journal article" date="2020" name="Nature">
        <title>Six reference-quality genomes reveal evolution of bat adaptations.</title>
        <authorList>
            <person name="Jebb D."/>
            <person name="Huang Z."/>
            <person name="Pippel M."/>
            <person name="Hughes G.M."/>
            <person name="Lavrichenko K."/>
            <person name="Devanna P."/>
            <person name="Winkler S."/>
            <person name="Jermiin L.S."/>
            <person name="Skirmuntt E.C."/>
            <person name="Katzourakis A."/>
            <person name="Burkitt-Gray L."/>
            <person name="Ray D.A."/>
            <person name="Sullivan K.A.M."/>
            <person name="Roscito J.G."/>
            <person name="Kirilenko B.M."/>
            <person name="Davalos L.M."/>
            <person name="Corthals A.P."/>
            <person name="Power M.L."/>
            <person name="Jones G."/>
            <person name="Ransome R.D."/>
            <person name="Dechmann D.K.N."/>
            <person name="Locatelli A.G."/>
            <person name="Puechmaille S.J."/>
            <person name="Fedrigo O."/>
            <person name="Jarvis E.D."/>
            <person name="Hiller M."/>
            <person name="Vernes S.C."/>
            <person name="Myers E.W."/>
            <person name="Teeling E.C."/>
        </authorList>
    </citation>
    <scope>NUCLEOTIDE SEQUENCE [LARGE SCALE GENOMIC DNA]</scope>
    <source>
        <strain evidence="1">MMyoMyo1</strain>
        <tissue evidence="1">Flight muscle</tissue>
    </source>
</reference>
<evidence type="ECO:0000313" key="1">
    <source>
        <dbReference type="EMBL" id="KAF6349245.1"/>
    </source>
</evidence>
<keyword evidence="2" id="KW-1185">Reference proteome</keyword>
<evidence type="ECO:0000313" key="2">
    <source>
        <dbReference type="Proteomes" id="UP000527355"/>
    </source>
</evidence>